<evidence type="ECO:0000256" key="1">
    <source>
        <dbReference type="RuleBase" id="RU366025"/>
    </source>
</evidence>
<dbReference type="Gene3D" id="3.90.70.10">
    <property type="entry name" value="Cysteine proteinases"/>
    <property type="match status" value="1"/>
</dbReference>
<comment type="catalytic activity">
    <reaction evidence="1">
        <text>Thiol-dependent hydrolysis of ester, thioester, amide, peptide and isopeptide bonds formed by the C-terminal Gly of ubiquitin (a 76-residue protein attached to proteins as an intracellular targeting signal).</text>
        <dbReference type="EC" id="3.4.19.12"/>
    </reaction>
</comment>
<feature type="compositionally biased region" description="Basic and acidic residues" evidence="2">
    <location>
        <begin position="709"/>
        <end position="742"/>
    </location>
</feature>
<dbReference type="Proteomes" id="UP001314229">
    <property type="component" value="Unassembled WGS sequence"/>
</dbReference>
<dbReference type="InterPro" id="IPR028889">
    <property type="entry name" value="USP"/>
</dbReference>
<dbReference type="GO" id="GO:0004843">
    <property type="term" value="F:cysteine-type deubiquitinase activity"/>
    <property type="evidence" value="ECO:0007669"/>
    <property type="project" value="UniProtKB-UniRule"/>
</dbReference>
<feature type="compositionally biased region" description="Polar residues" evidence="2">
    <location>
        <begin position="699"/>
        <end position="708"/>
    </location>
</feature>
<feature type="domain" description="USP" evidence="3">
    <location>
        <begin position="89"/>
        <end position="364"/>
    </location>
</feature>
<dbReference type="InterPro" id="IPR001394">
    <property type="entry name" value="Peptidase_C19_UCH"/>
</dbReference>
<comment type="caution">
    <text evidence="4">The sequence shown here is derived from an EMBL/GenBank/DDBJ whole genome shotgun (WGS) entry which is preliminary data.</text>
</comment>
<dbReference type="InterPro" id="IPR018200">
    <property type="entry name" value="USP_CS"/>
</dbReference>
<proteinExistence type="inferred from homology"/>
<dbReference type="EC" id="3.4.19.12" evidence="1"/>
<feature type="region of interest" description="Disordered" evidence="2">
    <location>
        <begin position="599"/>
        <end position="618"/>
    </location>
</feature>
<feature type="region of interest" description="Disordered" evidence="2">
    <location>
        <begin position="524"/>
        <end position="550"/>
    </location>
</feature>
<keyword evidence="1" id="KW-0645">Protease</keyword>
<dbReference type="SUPFAM" id="SSF54001">
    <property type="entry name" value="Cysteine proteinases"/>
    <property type="match status" value="1"/>
</dbReference>
<evidence type="ECO:0000313" key="5">
    <source>
        <dbReference type="Proteomes" id="UP001314229"/>
    </source>
</evidence>
<dbReference type="EMBL" id="CAWUFR010000011">
    <property type="protein sequence ID" value="CAK6952973.1"/>
    <property type="molecule type" value="Genomic_DNA"/>
</dbReference>
<keyword evidence="1" id="KW-0378">Hydrolase</keyword>
<dbReference type="InterPro" id="IPR050164">
    <property type="entry name" value="Peptidase_C19"/>
</dbReference>
<keyword evidence="1" id="KW-0788">Thiol protease</keyword>
<dbReference type="CDD" id="cd02257">
    <property type="entry name" value="Peptidase_C19"/>
    <property type="match status" value="1"/>
</dbReference>
<evidence type="ECO:0000259" key="3">
    <source>
        <dbReference type="PROSITE" id="PS50235"/>
    </source>
</evidence>
<feature type="compositionally biased region" description="Basic and acidic residues" evidence="2">
    <location>
        <begin position="639"/>
        <end position="680"/>
    </location>
</feature>
<dbReference type="PANTHER" id="PTHR24006">
    <property type="entry name" value="UBIQUITIN CARBOXYL-TERMINAL HYDROLASE"/>
    <property type="match status" value="1"/>
</dbReference>
<dbReference type="Pfam" id="PF00443">
    <property type="entry name" value="UCH"/>
    <property type="match status" value="1"/>
</dbReference>
<name>A0AAV1N131_SCOSC</name>
<dbReference type="PANTHER" id="PTHR24006:SF899">
    <property type="entry name" value="UBIQUITIN CARBOXYL-TERMINAL HYDROLASE"/>
    <property type="match status" value="1"/>
</dbReference>
<accession>A0AAV1N131</accession>
<evidence type="ECO:0000313" key="4">
    <source>
        <dbReference type="EMBL" id="CAK6952973.1"/>
    </source>
</evidence>
<dbReference type="PROSITE" id="PS00972">
    <property type="entry name" value="USP_1"/>
    <property type="match status" value="1"/>
</dbReference>
<dbReference type="PROSITE" id="PS00973">
    <property type="entry name" value="USP_2"/>
    <property type="match status" value="1"/>
</dbReference>
<dbReference type="GO" id="GO:0006508">
    <property type="term" value="P:proteolysis"/>
    <property type="evidence" value="ECO:0007669"/>
    <property type="project" value="UniProtKB-KW"/>
</dbReference>
<gene>
    <name evidence="4" type="ORF">FSCOSCO3_A011891</name>
</gene>
<sequence>MGKIYQVVVHGLKDEKMVIDLSNTEEQMQSMTVKQLKEKIAERLPGNAVNRSRRSLSERKIKAIKMDRMGSRQLSSGIVNNLVPAANKYGLMNQGATCYLNSVLQVLFRTKKFRQTVKRHTCKNPHCMDCHLKSLFDDLEKRTARTNKITRTLGIDRVSEQRDAAEYLQKILSLTSDGASQLFHGELTHTKKCACGTQTNTGGQYWHLPLALVDSCSEVYSVVDGIENFFSTSNVDGENKMYCDDCDDKADATLRSVMTHHPDVLTLLLKRFEFDYRYMAYVKIKCTVDVPFTLQIPENQTYELYAVVDHFGDLRSGHYTATIKSDDDDDDRWYNFDDTNVSVNDHQPFIKKSQSAYLLLYKKKTMNAADCTQDTREMSSPEGLQLYISDNYEQHQDVVMIREEHEGKGEEKVGNDSAEDVYIDGYEEKESGDKDMTGVIEMTSGYVTDIGREIGADDQAEKTEVLSVGTQLDKIVEVQSNDSGGIDDTTLRGLQEHLVGDVRQNTPQMNYVKQDVSDGHEQHSYFNKQDNMSNTQMTDEDGKTRSEQLEKNRISSTEYLTKNDKDYEDNVQICQNISEHQEKQYCNLNPFSMDKMGEEERKEMNVKGNEERKIGDDELASWSGKSFFVMQSEVQNKSRVSDSKQIIPKDIHERPQQPSEEEKGVTGENERKRGDDEQVERVGASHKQQHFSQSEKDQNNVGFDNGQDTPEKKISITTHEDVDVEKQAKEQGQKGENEHTQNGEDSSLPQTGLEGRGRLTQNQRFDSDEKMRHVKSQAKAKSAFKEGTMEVRDGTEQGKIIYGKIIEEEYKHHDDGVTKSSTTKNIRITVRTTPKGTRKSCVRFIEINAKSGHKTEQQDILSMGVCNLNLNESNKHSTKRCIGSVEQGNEAIFATDSNAKKSRVVTDAEAAGI</sequence>
<feature type="compositionally biased region" description="Basic and acidic residues" evidence="2">
    <location>
        <begin position="599"/>
        <end position="616"/>
    </location>
</feature>
<protein>
    <recommendedName>
        <fullName evidence="1">Ubiquitin carboxyl-terminal hydrolase</fullName>
        <ecNumber evidence="1">3.4.19.12</ecNumber>
    </recommendedName>
</protein>
<dbReference type="GO" id="GO:0005634">
    <property type="term" value="C:nucleus"/>
    <property type="evidence" value="ECO:0007669"/>
    <property type="project" value="TreeGrafter"/>
</dbReference>
<dbReference type="PROSITE" id="PS50235">
    <property type="entry name" value="USP_3"/>
    <property type="match status" value="1"/>
</dbReference>
<reference evidence="4 5" key="1">
    <citation type="submission" date="2024-01" db="EMBL/GenBank/DDBJ databases">
        <authorList>
            <person name="Alioto T."/>
            <person name="Alioto T."/>
            <person name="Gomez Garrido J."/>
        </authorList>
    </citation>
    <scope>NUCLEOTIDE SEQUENCE [LARGE SCALE GENOMIC DNA]</scope>
</reference>
<dbReference type="InterPro" id="IPR038765">
    <property type="entry name" value="Papain-like_cys_pep_sf"/>
</dbReference>
<keyword evidence="5" id="KW-1185">Reference proteome</keyword>
<dbReference type="GO" id="GO:0005829">
    <property type="term" value="C:cytosol"/>
    <property type="evidence" value="ECO:0007669"/>
    <property type="project" value="TreeGrafter"/>
</dbReference>
<evidence type="ECO:0000256" key="2">
    <source>
        <dbReference type="SAM" id="MobiDB-lite"/>
    </source>
</evidence>
<feature type="region of interest" description="Disordered" evidence="2">
    <location>
        <begin position="633"/>
        <end position="784"/>
    </location>
</feature>
<dbReference type="GO" id="GO:0016579">
    <property type="term" value="P:protein deubiquitination"/>
    <property type="evidence" value="ECO:0007669"/>
    <property type="project" value="InterPro"/>
</dbReference>
<feature type="compositionally biased region" description="Basic and acidic residues" evidence="2">
    <location>
        <begin position="540"/>
        <end position="550"/>
    </location>
</feature>
<keyword evidence="1" id="KW-0833">Ubl conjugation pathway</keyword>
<comment type="similarity">
    <text evidence="1">Belongs to the peptidase C19 family.</text>
</comment>
<organism evidence="4 5">
    <name type="scientific">Scomber scombrus</name>
    <name type="common">Atlantic mackerel</name>
    <name type="synonym">Scomber vernalis</name>
    <dbReference type="NCBI Taxonomy" id="13677"/>
    <lineage>
        <taxon>Eukaryota</taxon>
        <taxon>Metazoa</taxon>
        <taxon>Chordata</taxon>
        <taxon>Craniata</taxon>
        <taxon>Vertebrata</taxon>
        <taxon>Euteleostomi</taxon>
        <taxon>Actinopterygii</taxon>
        <taxon>Neopterygii</taxon>
        <taxon>Teleostei</taxon>
        <taxon>Neoteleostei</taxon>
        <taxon>Acanthomorphata</taxon>
        <taxon>Pelagiaria</taxon>
        <taxon>Scombriformes</taxon>
        <taxon>Scombridae</taxon>
        <taxon>Scomber</taxon>
    </lineage>
</organism>
<feature type="compositionally biased region" description="Polar residues" evidence="2">
    <location>
        <begin position="524"/>
        <end position="537"/>
    </location>
</feature>
<dbReference type="AlphaFoldDB" id="A0AAV1N131"/>